<protein>
    <submittedName>
        <fullName evidence="1">Uncharacterized protein</fullName>
    </submittedName>
</protein>
<proteinExistence type="predicted"/>
<evidence type="ECO:0000313" key="1">
    <source>
        <dbReference type="EMBL" id="CAK6446894.1"/>
    </source>
</evidence>
<organism evidence="1 2">
    <name type="scientific">Pipistrellus nathusii</name>
    <name type="common">Nathusius' pipistrelle</name>
    <dbReference type="NCBI Taxonomy" id="59473"/>
    <lineage>
        <taxon>Eukaryota</taxon>
        <taxon>Metazoa</taxon>
        <taxon>Chordata</taxon>
        <taxon>Craniata</taxon>
        <taxon>Vertebrata</taxon>
        <taxon>Euteleostomi</taxon>
        <taxon>Mammalia</taxon>
        <taxon>Eutheria</taxon>
        <taxon>Laurasiatheria</taxon>
        <taxon>Chiroptera</taxon>
        <taxon>Yangochiroptera</taxon>
        <taxon>Vespertilionidae</taxon>
        <taxon>Pipistrellus</taxon>
    </lineage>
</organism>
<dbReference type="EMBL" id="OY882863">
    <property type="protein sequence ID" value="CAK6446894.1"/>
    <property type="molecule type" value="Genomic_DNA"/>
</dbReference>
<gene>
    <name evidence="1" type="ORF">MPIPNATIZW_LOCUS15200</name>
</gene>
<accession>A0ABP0A9G1</accession>
<reference evidence="1" key="1">
    <citation type="submission" date="2023-12" db="EMBL/GenBank/DDBJ databases">
        <authorList>
            <person name="Brown T."/>
        </authorList>
    </citation>
    <scope>NUCLEOTIDE SEQUENCE</scope>
</reference>
<evidence type="ECO:0000313" key="2">
    <source>
        <dbReference type="Proteomes" id="UP001314169"/>
    </source>
</evidence>
<name>A0ABP0A9G1_PIPNA</name>
<dbReference type="Proteomes" id="UP001314169">
    <property type="component" value="Chromosome 6"/>
</dbReference>
<sequence>MSQSKRLSQSDWGCVLQQTCPYYCPRRLLNTKRPLAPSEPSPFHYYVVESLSSVLLSDSQCIKLLYIEMYANSKNEYGEIECKLHANIIQSRFYKIVYVSNSKGF</sequence>
<keyword evidence="2" id="KW-1185">Reference proteome</keyword>